<evidence type="ECO:0000259" key="5">
    <source>
        <dbReference type="Pfam" id="PF06094"/>
    </source>
</evidence>
<dbReference type="SUPFAM" id="SSF110857">
    <property type="entry name" value="Gamma-glutamyl cyclotransferase-like"/>
    <property type="match status" value="1"/>
</dbReference>
<evidence type="ECO:0000313" key="6">
    <source>
        <dbReference type="EMBL" id="KAK0656254.1"/>
    </source>
</evidence>
<dbReference type="CDD" id="cd06661">
    <property type="entry name" value="GGCT_like"/>
    <property type="match status" value="1"/>
</dbReference>
<reference evidence="6" key="1">
    <citation type="submission" date="2023-06" db="EMBL/GenBank/DDBJ databases">
        <title>Genome-scale phylogeny and comparative genomics of the fungal order Sordariales.</title>
        <authorList>
            <consortium name="Lawrence Berkeley National Laboratory"/>
            <person name="Hensen N."/>
            <person name="Bonometti L."/>
            <person name="Westerberg I."/>
            <person name="Brannstrom I.O."/>
            <person name="Guillou S."/>
            <person name="Cros-Aarteil S."/>
            <person name="Calhoun S."/>
            <person name="Haridas S."/>
            <person name="Kuo A."/>
            <person name="Mondo S."/>
            <person name="Pangilinan J."/>
            <person name="Riley R."/>
            <person name="Labutti K."/>
            <person name="Andreopoulos B."/>
            <person name="Lipzen A."/>
            <person name="Chen C."/>
            <person name="Yanf M."/>
            <person name="Daum C."/>
            <person name="Ng V."/>
            <person name="Clum A."/>
            <person name="Steindorff A."/>
            <person name="Ohm R."/>
            <person name="Martin F."/>
            <person name="Silar P."/>
            <person name="Natvig D."/>
            <person name="Lalanne C."/>
            <person name="Gautier V."/>
            <person name="Ament-Velasquez S.L."/>
            <person name="Kruys A."/>
            <person name="Hutchinson M.I."/>
            <person name="Powell A.J."/>
            <person name="Barry K."/>
            <person name="Miller A.N."/>
            <person name="Grigoriev I.V."/>
            <person name="Debuchy R."/>
            <person name="Gladieux P."/>
            <person name="Thoren M.H."/>
            <person name="Johannesson H."/>
        </authorList>
    </citation>
    <scope>NUCLEOTIDE SEQUENCE</scope>
    <source>
        <strain evidence="6">SMH2532-1</strain>
    </source>
</reference>
<dbReference type="Gene3D" id="3.10.490.10">
    <property type="entry name" value="Gamma-glutamyl cyclotransferase-like"/>
    <property type="match status" value="1"/>
</dbReference>
<evidence type="ECO:0000256" key="2">
    <source>
        <dbReference type="ARBA" id="ARBA00023239"/>
    </source>
</evidence>
<dbReference type="AlphaFoldDB" id="A0AA40D0Y1"/>
<feature type="active site" description="Proton acceptor" evidence="3">
    <location>
        <position position="82"/>
    </location>
</feature>
<dbReference type="EC" id="4.3.2.9" evidence="1"/>
<dbReference type="PANTHER" id="PTHR12935:SF0">
    <property type="entry name" value="GAMMA-GLUTAMYLCYCLOTRANSFERASE"/>
    <property type="match status" value="1"/>
</dbReference>
<evidence type="ECO:0000313" key="7">
    <source>
        <dbReference type="Proteomes" id="UP001174936"/>
    </source>
</evidence>
<protein>
    <recommendedName>
        <fullName evidence="1">gamma-glutamylcyclotransferase</fullName>
        <ecNumber evidence="1">4.3.2.9</ecNumber>
    </recommendedName>
</protein>
<dbReference type="InterPro" id="IPR017939">
    <property type="entry name" value="G-Glutamylcylcotransferase"/>
</dbReference>
<name>A0AA40D0Y1_9PEZI</name>
<comment type="caution">
    <text evidence="6">The sequence shown here is derived from an EMBL/GenBank/DDBJ whole genome shotgun (WGS) entry which is preliminary data.</text>
</comment>
<accession>A0AA40D0Y1</accession>
<organism evidence="6 7">
    <name type="scientific">Cercophora newfieldiana</name>
    <dbReference type="NCBI Taxonomy" id="92897"/>
    <lineage>
        <taxon>Eukaryota</taxon>
        <taxon>Fungi</taxon>
        <taxon>Dikarya</taxon>
        <taxon>Ascomycota</taxon>
        <taxon>Pezizomycotina</taxon>
        <taxon>Sordariomycetes</taxon>
        <taxon>Sordariomycetidae</taxon>
        <taxon>Sordariales</taxon>
        <taxon>Lasiosphaeriaceae</taxon>
        <taxon>Cercophora</taxon>
    </lineage>
</organism>
<gene>
    <name evidence="6" type="ORF">B0T16DRAFT_451851</name>
</gene>
<dbReference type="InterPro" id="IPR013024">
    <property type="entry name" value="GGCT-like"/>
</dbReference>
<dbReference type="InterPro" id="IPR009288">
    <property type="entry name" value="AIG2-like_dom"/>
</dbReference>
<feature type="domain" description="Gamma-glutamylcyclotransferase AIG2-like" evidence="5">
    <location>
        <begin position="11"/>
        <end position="99"/>
    </location>
</feature>
<feature type="binding site" evidence="4">
    <location>
        <begin position="11"/>
        <end position="16"/>
    </location>
    <ligand>
        <name>substrate</name>
    </ligand>
</feature>
<proteinExistence type="predicted"/>
<evidence type="ECO:0000256" key="4">
    <source>
        <dbReference type="PIRSR" id="PIRSR617939-2"/>
    </source>
</evidence>
<dbReference type="Proteomes" id="UP001174936">
    <property type="component" value="Unassembled WGS sequence"/>
</dbReference>
<dbReference type="PANTHER" id="PTHR12935">
    <property type="entry name" value="GAMMA-GLUTAMYLCYCLOTRANSFERASE"/>
    <property type="match status" value="1"/>
</dbReference>
<evidence type="ECO:0000256" key="3">
    <source>
        <dbReference type="PIRSR" id="PIRSR617939-1"/>
    </source>
</evidence>
<dbReference type="EMBL" id="JAULSV010000001">
    <property type="protein sequence ID" value="KAK0656254.1"/>
    <property type="molecule type" value="Genomic_DNA"/>
</dbReference>
<evidence type="ECO:0000256" key="1">
    <source>
        <dbReference type="ARBA" id="ARBA00012346"/>
    </source>
</evidence>
<dbReference type="InterPro" id="IPR036568">
    <property type="entry name" value="GGCT-like_sf"/>
</dbReference>
<dbReference type="GO" id="GO:0003839">
    <property type="term" value="F:gamma-glutamylcyclotransferase activity"/>
    <property type="evidence" value="ECO:0007669"/>
    <property type="project" value="UniProtKB-EC"/>
</dbReference>
<sequence length="216" mass="24222">MESSLIKTRTYFGYGSNLWQDQMARRCPSSPFTGVGRLRKYQWIINSRGYANITKTGSDADEVWGLVYELPPEDEARLDLNEGVPYAYEKRSIKVEFWPKGSIPVPGELPPPASVQRMLVYIDFQRNSGEGNKPKDEYVHRMNEGIRDALKEGVPARWINDVVRAYIPVESEADSRAKELALKQAVSFVDESGVFTRTGSGAGVGVVPAVRHDPKQ</sequence>
<keyword evidence="7" id="KW-1185">Reference proteome</keyword>
<dbReference type="Pfam" id="PF06094">
    <property type="entry name" value="GGACT"/>
    <property type="match status" value="1"/>
</dbReference>
<keyword evidence="2" id="KW-0456">Lyase</keyword>